<gene>
    <name evidence="3" type="ORF">CUN48_05515</name>
</gene>
<keyword evidence="1" id="KW-0812">Transmembrane</keyword>
<accession>A0A2M8QE51</accession>
<keyword evidence="1" id="KW-0472">Membrane</keyword>
<reference evidence="3 4" key="1">
    <citation type="submission" date="2017-11" db="EMBL/GenBank/DDBJ databases">
        <title>Evolution of Phototrophy in the Chloroflexi Phylum Driven by Horizontal Gene Transfer.</title>
        <authorList>
            <person name="Ward L.M."/>
            <person name="Hemp J."/>
            <person name="Shih P.M."/>
            <person name="Mcglynn S.E."/>
            <person name="Fischer W."/>
        </authorList>
    </citation>
    <scope>NUCLEOTIDE SEQUENCE [LARGE SCALE GENOMIC DNA]</scope>
    <source>
        <strain evidence="3">JP3_7</strain>
    </source>
</reference>
<dbReference type="InterPro" id="IPR006949">
    <property type="entry name" value="Barrel_Baseplate_J-like"/>
</dbReference>
<feature type="transmembrane region" description="Helical" evidence="1">
    <location>
        <begin position="126"/>
        <end position="148"/>
    </location>
</feature>
<evidence type="ECO:0000313" key="3">
    <source>
        <dbReference type="EMBL" id="PJF48032.1"/>
    </source>
</evidence>
<organism evidence="3 4">
    <name type="scientific">Candidatus Thermofonsia Clade 3 bacterium</name>
    <dbReference type="NCBI Taxonomy" id="2364212"/>
    <lineage>
        <taxon>Bacteria</taxon>
        <taxon>Bacillati</taxon>
        <taxon>Chloroflexota</taxon>
        <taxon>Candidatus Thermofontia</taxon>
        <taxon>Candidatus Thermofonsia Clade 3</taxon>
    </lineage>
</organism>
<evidence type="ECO:0000256" key="1">
    <source>
        <dbReference type="SAM" id="Phobius"/>
    </source>
</evidence>
<protein>
    <recommendedName>
        <fullName evidence="2">Baseplate protein J-like barrel domain-containing protein</fullName>
    </recommendedName>
</protein>
<comment type="caution">
    <text evidence="3">The sequence shown here is derived from an EMBL/GenBank/DDBJ whole genome shotgun (WGS) entry which is preliminary data.</text>
</comment>
<dbReference type="Proteomes" id="UP000230790">
    <property type="component" value="Unassembled WGS sequence"/>
</dbReference>
<name>A0A2M8QE51_9CHLR</name>
<dbReference type="Pfam" id="PF04865">
    <property type="entry name" value="Baseplate_J"/>
    <property type="match status" value="1"/>
</dbReference>
<feature type="domain" description="Baseplate protein J-like barrel" evidence="2">
    <location>
        <begin position="215"/>
        <end position="301"/>
    </location>
</feature>
<dbReference type="EMBL" id="PGTN01000026">
    <property type="protein sequence ID" value="PJF48032.1"/>
    <property type="molecule type" value="Genomic_DNA"/>
</dbReference>
<evidence type="ECO:0000313" key="4">
    <source>
        <dbReference type="Proteomes" id="UP000230790"/>
    </source>
</evidence>
<sequence>MMIGRIITLDPADDAPGACDRIEWADADRVALVMPEGMRWRELDFAHVRRAARDYGVEVAVVHPDRAQRMAAREVGLAAFASVNDAINRPWLPDEHVEPIRRLTPPRRFAPDSLQRFFPRRSRPLMIGRTAVSLVTLAVMAAAALILLPHAKVTLTASSQRISAIVPVTLDTRADRVNLAARTIPATRIDVIVEGRMSTNATGKKSIPSAKARGQVTFTNVLATPFVVPRNTVVRTTATSAPVRFVTLADVEVPPGGRAEVEIEAIEAGPNGNVAVGQINQVEGVPALAVTVFNAAPTGGGGNVILPAVTEEDYRQLRRALRDELLRQAVEKMQRQREIVNDDLIVLPETLFIAERQDETFDRFVTEQADSVTLNMRLQVAGLAVSSRDLETVAREALRLKTPEDFDLLSAEAWLGEVAEEGTGNETLLFVEARGLAGAAIDENVVRRLVRGRTPADAQAALLQNFALKRNPRIEAGPDWLMQFVNRLPLVTLRIETKVERE</sequence>
<keyword evidence="1" id="KW-1133">Transmembrane helix</keyword>
<proteinExistence type="predicted"/>
<evidence type="ECO:0000259" key="2">
    <source>
        <dbReference type="Pfam" id="PF04865"/>
    </source>
</evidence>
<dbReference type="AlphaFoldDB" id="A0A2M8QE51"/>